<dbReference type="SUPFAM" id="SSF49265">
    <property type="entry name" value="Fibronectin type III"/>
    <property type="match status" value="1"/>
</dbReference>
<dbReference type="KEGG" id="tps:THAPSDRAFT_6511"/>
<dbReference type="InterPro" id="IPR003961">
    <property type="entry name" value="FN3_dom"/>
</dbReference>
<keyword evidence="2" id="KW-0732">Signal</keyword>
<organism evidence="4 5">
    <name type="scientific">Thalassiosira pseudonana</name>
    <name type="common">Marine diatom</name>
    <name type="synonym">Cyclotella nana</name>
    <dbReference type="NCBI Taxonomy" id="35128"/>
    <lineage>
        <taxon>Eukaryota</taxon>
        <taxon>Sar</taxon>
        <taxon>Stramenopiles</taxon>
        <taxon>Ochrophyta</taxon>
        <taxon>Bacillariophyta</taxon>
        <taxon>Coscinodiscophyceae</taxon>
        <taxon>Thalassiosirophycidae</taxon>
        <taxon>Thalassiosirales</taxon>
        <taxon>Thalassiosiraceae</taxon>
        <taxon>Thalassiosira</taxon>
    </lineage>
</organism>
<feature type="compositionally biased region" description="Pro residues" evidence="1">
    <location>
        <begin position="1027"/>
        <end position="1046"/>
    </location>
</feature>
<dbReference type="SUPFAM" id="SSF55486">
    <property type="entry name" value="Metalloproteases ('zincins'), catalytic domain"/>
    <property type="match status" value="1"/>
</dbReference>
<evidence type="ECO:0000313" key="5">
    <source>
        <dbReference type="Proteomes" id="UP000001449"/>
    </source>
</evidence>
<keyword evidence="5" id="KW-1185">Reference proteome</keyword>
<feature type="region of interest" description="Disordered" evidence="1">
    <location>
        <begin position="818"/>
        <end position="838"/>
    </location>
</feature>
<feature type="chain" id="PRO_5002869717" description="Fibronectin type-III domain-containing protein" evidence="2">
    <location>
        <begin position="19"/>
        <end position="1241"/>
    </location>
</feature>
<dbReference type="PANTHER" id="PTHR33683:SF46">
    <property type="entry name" value="SUSHI DOMAIN-CONTAINING PROTEIN"/>
    <property type="match status" value="1"/>
</dbReference>
<dbReference type="CDD" id="cd00063">
    <property type="entry name" value="FN3"/>
    <property type="match status" value="1"/>
</dbReference>
<dbReference type="InterPro" id="IPR013783">
    <property type="entry name" value="Ig-like_fold"/>
</dbReference>
<evidence type="ECO:0000256" key="1">
    <source>
        <dbReference type="SAM" id="MobiDB-lite"/>
    </source>
</evidence>
<reference evidence="4 5" key="2">
    <citation type="journal article" date="2008" name="Nature">
        <title>The Phaeodactylum genome reveals the evolutionary history of diatom genomes.</title>
        <authorList>
            <person name="Bowler C."/>
            <person name="Allen A.E."/>
            <person name="Badger J.H."/>
            <person name="Grimwood J."/>
            <person name="Jabbari K."/>
            <person name="Kuo A."/>
            <person name="Maheswari U."/>
            <person name="Martens C."/>
            <person name="Maumus F."/>
            <person name="Otillar R.P."/>
            <person name="Rayko E."/>
            <person name="Salamov A."/>
            <person name="Vandepoele K."/>
            <person name="Beszteri B."/>
            <person name="Gruber A."/>
            <person name="Heijde M."/>
            <person name="Katinka M."/>
            <person name="Mock T."/>
            <person name="Valentin K."/>
            <person name="Verret F."/>
            <person name="Berges J.A."/>
            <person name="Brownlee C."/>
            <person name="Cadoret J.P."/>
            <person name="Chiovitti A."/>
            <person name="Choi C.J."/>
            <person name="Coesel S."/>
            <person name="De Martino A."/>
            <person name="Detter J.C."/>
            <person name="Durkin C."/>
            <person name="Falciatore A."/>
            <person name="Fournet J."/>
            <person name="Haruta M."/>
            <person name="Huysman M.J."/>
            <person name="Jenkins B.D."/>
            <person name="Jiroutova K."/>
            <person name="Jorgensen R.E."/>
            <person name="Joubert Y."/>
            <person name="Kaplan A."/>
            <person name="Kroger N."/>
            <person name="Kroth P.G."/>
            <person name="La Roche J."/>
            <person name="Lindquist E."/>
            <person name="Lommer M."/>
            <person name="Martin-Jezequel V."/>
            <person name="Lopez P.J."/>
            <person name="Lucas S."/>
            <person name="Mangogna M."/>
            <person name="McGinnis K."/>
            <person name="Medlin L.K."/>
            <person name="Montsant A."/>
            <person name="Oudot-Le Secq M.P."/>
            <person name="Napoli C."/>
            <person name="Obornik M."/>
            <person name="Parker M.S."/>
            <person name="Petit J.L."/>
            <person name="Porcel B.M."/>
            <person name="Poulsen N."/>
            <person name="Robison M."/>
            <person name="Rychlewski L."/>
            <person name="Rynearson T.A."/>
            <person name="Schmutz J."/>
            <person name="Shapiro H."/>
            <person name="Siaut M."/>
            <person name="Stanley M."/>
            <person name="Sussman M.R."/>
            <person name="Taylor A.R."/>
            <person name="Vardi A."/>
            <person name="von Dassow P."/>
            <person name="Vyverman W."/>
            <person name="Willis A."/>
            <person name="Wyrwicz L.S."/>
            <person name="Rokhsar D.S."/>
            <person name="Weissenbach J."/>
            <person name="Armbrust E.V."/>
            <person name="Green B.R."/>
            <person name="Van de Peer Y."/>
            <person name="Grigoriev I.V."/>
        </authorList>
    </citation>
    <scope>NUCLEOTIDE SEQUENCE [LARGE SCALE GENOMIC DNA]</scope>
    <source>
        <strain evidence="4 5">CCMP1335</strain>
    </source>
</reference>
<dbReference type="PROSITE" id="PS50853">
    <property type="entry name" value="FN3"/>
    <property type="match status" value="1"/>
</dbReference>
<evidence type="ECO:0000259" key="3">
    <source>
        <dbReference type="PROSITE" id="PS50853"/>
    </source>
</evidence>
<accession>B8C4I8</accession>
<dbReference type="GeneID" id="7446328"/>
<dbReference type="HOGENOM" id="CLU_003830_0_0_1"/>
<protein>
    <recommendedName>
        <fullName evidence="3">Fibronectin type-III domain-containing protein</fullName>
    </recommendedName>
</protein>
<dbReference type="AlphaFoldDB" id="B8C4I8"/>
<proteinExistence type="predicted"/>
<feature type="signal peptide" evidence="2">
    <location>
        <begin position="1"/>
        <end position="18"/>
    </location>
</feature>
<feature type="domain" description="Fibronectin type-III" evidence="3">
    <location>
        <begin position="722"/>
        <end position="816"/>
    </location>
</feature>
<dbReference type="SMART" id="SM00060">
    <property type="entry name" value="FN3"/>
    <property type="match status" value="1"/>
</dbReference>
<dbReference type="EMBL" id="CM000643">
    <property type="protein sequence ID" value="EED91731.1"/>
    <property type="molecule type" value="Genomic_DNA"/>
</dbReference>
<reference evidence="4 5" key="1">
    <citation type="journal article" date="2004" name="Science">
        <title>The genome of the diatom Thalassiosira pseudonana: ecology, evolution, and metabolism.</title>
        <authorList>
            <person name="Armbrust E.V."/>
            <person name="Berges J.A."/>
            <person name="Bowler C."/>
            <person name="Green B.R."/>
            <person name="Martinez D."/>
            <person name="Putnam N.H."/>
            <person name="Zhou S."/>
            <person name="Allen A.E."/>
            <person name="Apt K.E."/>
            <person name="Bechner M."/>
            <person name="Brzezinski M.A."/>
            <person name="Chaal B.K."/>
            <person name="Chiovitti A."/>
            <person name="Davis A.K."/>
            <person name="Demarest M.S."/>
            <person name="Detter J.C."/>
            <person name="Glavina T."/>
            <person name="Goodstein D."/>
            <person name="Hadi M.Z."/>
            <person name="Hellsten U."/>
            <person name="Hildebrand M."/>
            <person name="Jenkins B.D."/>
            <person name="Jurka J."/>
            <person name="Kapitonov V.V."/>
            <person name="Kroger N."/>
            <person name="Lau W.W."/>
            <person name="Lane T.W."/>
            <person name="Larimer F.W."/>
            <person name="Lippmeier J.C."/>
            <person name="Lucas S."/>
            <person name="Medina M."/>
            <person name="Montsant A."/>
            <person name="Obornik M."/>
            <person name="Parker M.S."/>
            <person name="Palenik B."/>
            <person name="Pazour G.J."/>
            <person name="Richardson P.M."/>
            <person name="Rynearson T.A."/>
            <person name="Saito M.A."/>
            <person name="Schwartz D.C."/>
            <person name="Thamatrakoln K."/>
            <person name="Valentin K."/>
            <person name="Vardi A."/>
            <person name="Wilkerson F.P."/>
            <person name="Rokhsar D.S."/>
        </authorList>
    </citation>
    <scope>NUCLEOTIDE SEQUENCE [LARGE SCALE GENOMIC DNA]</scope>
    <source>
        <strain evidence="4 5">CCMP1335</strain>
    </source>
</reference>
<dbReference type="PaxDb" id="35128-Thaps6511"/>
<dbReference type="InParanoid" id="B8C4I8"/>
<dbReference type="PANTHER" id="PTHR33683">
    <property type="entry name" value="1, PUTATIVE-RELATED"/>
    <property type="match status" value="1"/>
</dbReference>
<dbReference type="InterPro" id="IPR036116">
    <property type="entry name" value="FN3_sf"/>
</dbReference>
<feature type="compositionally biased region" description="Low complexity" evidence="1">
    <location>
        <begin position="1061"/>
        <end position="1081"/>
    </location>
</feature>
<gene>
    <name evidence="4" type="ORF">THAPSDRAFT_6511</name>
</gene>
<evidence type="ECO:0000256" key="2">
    <source>
        <dbReference type="SAM" id="SignalP"/>
    </source>
</evidence>
<evidence type="ECO:0000313" key="4">
    <source>
        <dbReference type="EMBL" id="EED91731.1"/>
    </source>
</evidence>
<dbReference type="Proteomes" id="UP000001449">
    <property type="component" value="Chromosome 6"/>
</dbReference>
<feature type="region of interest" description="Disordered" evidence="1">
    <location>
        <begin position="1020"/>
        <end position="1093"/>
    </location>
</feature>
<name>B8C4I8_THAPS</name>
<sequence>MQLLNLALLIAVHPCVNALLEIDRAGTVAEKEFIDADLQRDNAEAEAIFAPGLGSANIAAEVEAELGLAAGSTQVDSRSGNVASILLSEPILPGTGVGNRFLWGGRTDGDGVSSSSSPHGDAILQSHEHWEETAIEAVKSWIGQHADELNVDVSEMFAPGTTRVAVHGDGDLIQLHIPHFFKGLEVVGSRAHATIKGGNLVAVGFEEWATIPSDFNVTPNLRRTKAYKTLANYVGRPMIRGETTCKAELQILTLSSQMTTYGNGYSHVLAWKVCPTFEGQNQEMMEGYVDANIGKVYSFKDTVDYFQAKGGVYPNSNDGVGEDGVEQAGWPMPFMEVGNEITDTGGNYFESGSQTASFTGPFLEIQDGCDGFRVGSLTRTSGVDFGTSGGTDCSTPNVKGNTHSSRGGWYEVNKIAEIARSHLPSNKWLTKKLVAEVNINASCNAYWNGAIHFYRSSKNCGNTGEIQAIWAHEWGHGLDRNDNTGSIAGPSGEGIAGAYCVERTPNLSVHHMTDTDIYAALHLNDSCIGRNFLIGRTCGGFGDPCNECSGGEPNVPSWKLSSMLSALACAAVSHTSLTYPINPVVRDVDYVKRRSRKPHGLSFAKNNCNGMVHCLGGVYSEAIWSLYKRTLRDEYGYDENTALEVTTRLTYIAAGNVQRWFTEKDGGCESGSGYMQYLIADDDDGDLNNGTPHMKAIYKAFSDQEIACDSPSVKDSGCVGTPDTAPAVTVTRGNTEATLSWNAVSGASNYQVFRTEGVHQCSQGKVLLTTTTDRSFTDKGLQNGREYYYIVIAKGPNESCFGPASECMDVIPTLQLDPTTSPTQLPSSTPSTSIPPSVSLTPTNYPISDPCGDGVCEASIGEDQHTCDLDCIVQEFETSVNYDKNTKSLMMTVNVAEDMTFVSLDIIGKKSGGSLVEIYTRLGDYDNNEENPNAWELIFEDTVDLTQEQATTIGEFSVFTPAGSDRAFHVYAKNGLMYEQGNAAVKSNGTLSLKKGVSLKDRFKQVKDTGIMSGSISFYTMNAQTGPTPPTPTGTPPPPPPPPPTTPTVVTPSPSKQPTKQPVVTPSPSKQPSKQPVASPPGETEVQFDTGADFSKNSEGHIFTLLAERDVTITSFDIIGKKDGGSDVLIYYRAGSYKGYEEDSEGWTLLFDKKIDLLKEEPLNVGDLLENVSIAKDSEASFYIFSKKGLFWEETNDEGDFWKSDGSIKIYTGVAMNKNMWEFDKGYGVWAGVIRYTAWGN</sequence>
<dbReference type="Gene3D" id="2.60.40.10">
    <property type="entry name" value="Immunoglobulins"/>
    <property type="match status" value="1"/>
</dbReference>
<dbReference type="eggNOG" id="ENOG502SQE4">
    <property type="taxonomic scope" value="Eukaryota"/>
</dbReference>
<dbReference type="RefSeq" id="XP_002291624.1">
    <property type="nucleotide sequence ID" value="XM_002291588.1"/>
</dbReference>